<reference evidence="4" key="2">
    <citation type="journal article" date="2023" name="IMA Fungus">
        <title>Comparative genomic study of the Penicillium genus elucidates a diverse pangenome and 15 lateral gene transfer events.</title>
        <authorList>
            <person name="Petersen C."/>
            <person name="Sorensen T."/>
            <person name="Nielsen M.R."/>
            <person name="Sondergaard T.E."/>
            <person name="Sorensen J.L."/>
            <person name="Fitzpatrick D.A."/>
            <person name="Frisvad J.C."/>
            <person name="Nielsen K.L."/>
        </authorList>
    </citation>
    <scope>NUCLEOTIDE SEQUENCE</scope>
    <source>
        <strain evidence="4">IBT 29677</strain>
    </source>
</reference>
<dbReference type="Proteomes" id="UP001147747">
    <property type="component" value="Unassembled WGS sequence"/>
</dbReference>
<dbReference type="PANTHER" id="PTHR38118:SF2">
    <property type="entry name" value="CDP-ALCOHOL PHOSPHATIDYLTRANSFERASE PROTEIN"/>
    <property type="match status" value="1"/>
</dbReference>
<protein>
    <recommendedName>
        <fullName evidence="3">DUF7707 domain-containing protein</fullName>
    </recommendedName>
</protein>
<feature type="transmembrane region" description="Helical" evidence="1">
    <location>
        <begin position="169"/>
        <end position="186"/>
    </location>
</feature>
<keyword evidence="1" id="KW-1133">Transmembrane helix</keyword>
<keyword evidence="2" id="KW-0732">Signal</keyword>
<feature type="domain" description="DUF7707" evidence="3">
    <location>
        <begin position="24"/>
        <end position="127"/>
    </location>
</feature>
<evidence type="ECO:0000313" key="4">
    <source>
        <dbReference type="EMBL" id="KAJ5407942.1"/>
    </source>
</evidence>
<keyword evidence="1" id="KW-0472">Membrane</keyword>
<reference evidence="4" key="1">
    <citation type="submission" date="2022-12" db="EMBL/GenBank/DDBJ databases">
        <authorList>
            <person name="Petersen C."/>
        </authorList>
    </citation>
    <scope>NUCLEOTIDE SEQUENCE</scope>
    <source>
        <strain evidence="4">IBT 29677</strain>
    </source>
</reference>
<gene>
    <name evidence="4" type="ORF">N7509_001825</name>
</gene>
<sequence>MFSTVFASVLLVLSSVLTPVNTQSIDINSVAEATREYWCSSQKAACPLICLQLPGATGSPAENSCDADTLSYSCVCSNNVSPNASEYSQTMPYFICTETNTECVNKCTTSACAAACRSDHPCGAQDPKRVNVTTTTSAAATTSTATSTAVQTDEATGAATRYALEMGHIYGTFILISGFLAGFAILL</sequence>
<comment type="caution">
    <text evidence="4">The sequence shown here is derived from an EMBL/GenBank/DDBJ whole genome shotgun (WGS) entry which is preliminary data.</text>
</comment>
<keyword evidence="1" id="KW-0812">Transmembrane</keyword>
<proteinExistence type="predicted"/>
<dbReference type="RefSeq" id="XP_056492257.1">
    <property type="nucleotide sequence ID" value="XM_056626462.1"/>
</dbReference>
<evidence type="ECO:0000259" key="3">
    <source>
        <dbReference type="Pfam" id="PF24808"/>
    </source>
</evidence>
<dbReference type="GeneID" id="81365442"/>
<evidence type="ECO:0000256" key="2">
    <source>
        <dbReference type="SAM" id="SignalP"/>
    </source>
</evidence>
<keyword evidence="5" id="KW-1185">Reference proteome</keyword>
<name>A0A9W9W7P8_9EURO</name>
<dbReference type="EMBL" id="JAPZBU010000004">
    <property type="protein sequence ID" value="KAJ5407942.1"/>
    <property type="molecule type" value="Genomic_DNA"/>
</dbReference>
<organism evidence="4 5">
    <name type="scientific">Penicillium cosmopolitanum</name>
    <dbReference type="NCBI Taxonomy" id="1131564"/>
    <lineage>
        <taxon>Eukaryota</taxon>
        <taxon>Fungi</taxon>
        <taxon>Dikarya</taxon>
        <taxon>Ascomycota</taxon>
        <taxon>Pezizomycotina</taxon>
        <taxon>Eurotiomycetes</taxon>
        <taxon>Eurotiomycetidae</taxon>
        <taxon>Eurotiales</taxon>
        <taxon>Aspergillaceae</taxon>
        <taxon>Penicillium</taxon>
    </lineage>
</organism>
<evidence type="ECO:0000256" key="1">
    <source>
        <dbReference type="SAM" id="Phobius"/>
    </source>
</evidence>
<dbReference type="AlphaFoldDB" id="A0A9W9W7P8"/>
<accession>A0A9W9W7P8</accession>
<evidence type="ECO:0000313" key="5">
    <source>
        <dbReference type="Proteomes" id="UP001147747"/>
    </source>
</evidence>
<dbReference type="Pfam" id="PF24808">
    <property type="entry name" value="DUF7707"/>
    <property type="match status" value="1"/>
</dbReference>
<dbReference type="PANTHER" id="PTHR38118">
    <property type="entry name" value="ANCHORED CELL WALL PROTEIN 11-RELATED"/>
    <property type="match status" value="1"/>
</dbReference>
<dbReference type="OrthoDB" id="2439692at2759"/>
<feature type="chain" id="PRO_5040933294" description="DUF7707 domain-containing protein" evidence="2">
    <location>
        <begin position="23"/>
        <end position="187"/>
    </location>
</feature>
<dbReference type="InterPro" id="IPR056124">
    <property type="entry name" value="DUF7707"/>
</dbReference>
<feature type="signal peptide" evidence="2">
    <location>
        <begin position="1"/>
        <end position="22"/>
    </location>
</feature>